<organism evidence="2 3">
    <name type="scientific">Pleurostoma richardsiae</name>
    <dbReference type="NCBI Taxonomy" id="41990"/>
    <lineage>
        <taxon>Eukaryota</taxon>
        <taxon>Fungi</taxon>
        <taxon>Dikarya</taxon>
        <taxon>Ascomycota</taxon>
        <taxon>Pezizomycotina</taxon>
        <taxon>Sordariomycetes</taxon>
        <taxon>Sordariomycetidae</taxon>
        <taxon>Calosphaeriales</taxon>
        <taxon>Pleurostomataceae</taxon>
        <taxon>Pleurostoma</taxon>
    </lineage>
</organism>
<dbReference type="Proteomes" id="UP001174694">
    <property type="component" value="Unassembled WGS sequence"/>
</dbReference>
<accession>A0AA38VNK1</accession>
<feature type="compositionally biased region" description="Basic and acidic residues" evidence="1">
    <location>
        <begin position="188"/>
        <end position="198"/>
    </location>
</feature>
<comment type="caution">
    <text evidence="2">The sequence shown here is derived from an EMBL/GenBank/DDBJ whole genome shotgun (WGS) entry which is preliminary data.</text>
</comment>
<dbReference type="PANTHER" id="PTHR45691:SF1">
    <property type="entry name" value="FH2 DOMAIN-CONTAINING PROTEIN 1-RELATED"/>
    <property type="match status" value="1"/>
</dbReference>
<feature type="compositionally biased region" description="Pro residues" evidence="1">
    <location>
        <begin position="244"/>
        <end position="289"/>
    </location>
</feature>
<dbReference type="GO" id="GO:0030041">
    <property type="term" value="P:actin filament polymerization"/>
    <property type="evidence" value="ECO:0007669"/>
    <property type="project" value="TreeGrafter"/>
</dbReference>
<name>A0AA38VNK1_9PEZI</name>
<evidence type="ECO:0000313" key="2">
    <source>
        <dbReference type="EMBL" id="KAJ9155121.1"/>
    </source>
</evidence>
<keyword evidence="3" id="KW-1185">Reference proteome</keyword>
<feature type="compositionally biased region" description="Basic residues" evidence="1">
    <location>
        <begin position="177"/>
        <end position="187"/>
    </location>
</feature>
<dbReference type="EMBL" id="JANBVO010000004">
    <property type="protein sequence ID" value="KAJ9155121.1"/>
    <property type="molecule type" value="Genomic_DNA"/>
</dbReference>
<feature type="compositionally biased region" description="Pro residues" evidence="1">
    <location>
        <begin position="297"/>
        <end position="309"/>
    </location>
</feature>
<dbReference type="AlphaFoldDB" id="A0AA38VNK1"/>
<feature type="region of interest" description="Disordered" evidence="1">
    <location>
        <begin position="98"/>
        <end position="121"/>
    </location>
</feature>
<reference evidence="2" key="1">
    <citation type="submission" date="2022-07" db="EMBL/GenBank/DDBJ databases">
        <title>Fungi with potential for degradation of polypropylene.</title>
        <authorList>
            <person name="Gostincar C."/>
        </authorList>
    </citation>
    <scope>NUCLEOTIDE SEQUENCE</scope>
    <source>
        <strain evidence="2">EXF-13308</strain>
    </source>
</reference>
<protein>
    <submittedName>
        <fullName evidence="2">Uncharacterized protein</fullName>
    </submittedName>
</protein>
<feature type="region of interest" description="Disordered" evidence="1">
    <location>
        <begin position="469"/>
        <end position="502"/>
    </location>
</feature>
<evidence type="ECO:0000256" key="1">
    <source>
        <dbReference type="SAM" id="MobiDB-lite"/>
    </source>
</evidence>
<dbReference type="InterPro" id="IPR051412">
    <property type="entry name" value="Formin_Homology_Diaphanous_sf"/>
</dbReference>
<feature type="compositionally biased region" description="Acidic residues" evidence="1">
    <location>
        <begin position="485"/>
        <end position="494"/>
    </location>
</feature>
<feature type="compositionally biased region" description="Low complexity" evidence="1">
    <location>
        <begin position="207"/>
        <end position="221"/>
    </location>
</feature>
<sequence length="502" mass="53750">MAPPAHVTVDYQSLILANCQVFLPRDAPCILVTAREPLGAIKAMVLRTEGDQRDVLLAESAPTVQKALELLHIKAMDAVHNYTSTNGYGFLPNVKKLTSDEEDEDDDDADKRSVSSAGSVSSTLALSVLESPYDSLTDGESVDLASPSRRTAKASPPSPSEPKGRGRGGKKADKARGARRRSRSRSRSRADDSDAAEHHYRRRHNPRQQQQQQQRRPSPVRDVLPPRARSGMPPQLPPGWRMSCPPPPPASFPPPPMSSGPLSAPPSSCPPPPPPAAAAAGVPPPPPRAPVHQLPSFPGPPPPPPPSAPSPSSQLGPRPGFFTIKTAAASNSSLPAAMPLQHGSYSRPAAAQPPHMRTHDVRLAIRWHGRGEQRMFGAARATRRDLQDLAVGYVRAHPAAFGGAPRGGHLQQQQQQHQLLRATLRTATLGRGRQADCCYDLSTYASEDLSRLFGLAAPGDIPLFEVDVEAVRPTGSPPPPPPAGVEDEEEEALDSSDHEIVE</sequence>
<evidence type="ECO:0000313" key="3">
    <source>
        <dbReference type="Proteomes" id="UP001174694"/>
    </source>
</evidence>
<dbReference type="GO" id="GO:0005884">
    <property type="term" value="C:actin filament"/>
    <property type="evidence" value="ECO:0007669"/>
    <property type="project" value="TreeGrafter"/>
</dbReference>
<proteinExistence type="predicted"/>
<dbReference type="PANTHER" id="PTHR45691">
    <property type="entry name" value="PROTEIN DIAPHANOUS"/>
    <property type="match status" value="1"/>
</dbReference>
<gene>
    <name evidence="2" type="ORF">NKR23_g2305</name>
</gene>
<feature type="region of interest" description="Disordered" evidence="1">
    <location>
        <begin position="134"/>
        <end position="321"/>
    </location>
</feature>